<keyword evidence="3" id="KW-1133">Transmembrane helix</keyword>
<dbReference type="SUPFAM" id="SSF47923">
    <property type="entry name" value="Ypt/Rab-GAP domain of gyp1p"/>
    <property type="match status" value="1"/>
</dbReference>
<dbReference type="GO" id="GO:0005789">
    <property type="term" value="C:endoplasmic reticulum membrane"/>
    <property type="evidence" value="ECO:0007669"/>
    <property type="project" value="TreeGrafter"/>
</dbReference>
<dbReference type="Pfam" id="PF00566">
    <property type="entry name" value="RabGAP-TBC"/>
    <property type="match status" value="1"/>
</dbReference>
<dbReference type="Proteomes" id="UP001201163">
    <property type="component" value="Unassembled WGS sequence"/>
</dbReference>
<feature type="compositionally biased region" description="Polar residues" evidence="2">
    <location>
        <begin position="286"/>
        <end position="298"/>
    </location>
</feature>
<evidence type="ECO:0000256" key="3">
    <source>
        <dbReference type="SAM" id="Phobius"/>
    </source>
</evidence>
<protein>
    <submittedName>
        <fullName evidence="5">Rab-GTPase-TBC domain-containing protein</fullName>
    </submittedName>
</protein>
<keyword evidence="6" id="KW-1185">Reference proteome</keyword>
<dbReference type="InterPro" id="IPR045913">
    <property type="entry name" value="TBC20/Gyp8-like"/>
</dbReference>
<evidence type="ECO:0000313" key="5">
    <source>
        <dbReference type="EMBL" id="KAH8979834.1"/>
    </source>
</evidence>
<dbReference type="EMBL" id="JAKELL010000154">
    <property type="protein sequence ID" value="KAH8979834.1"/>
    <property type="molecule type" value="Genomic_DNA"/>
</dbReference>
<dbReference type="Gene3D" id="1.10.8.1310">
    <property type="match status" value="1"/>
</dbReference>
<dbReference type="Gene3D" id="1.10.472.80">
    <property type="entry name" value="Ypt/Rab-GAP domain of gyp1p, domain 3"/>
    <property type="match status" value="1"/>
</dbReference>
<evidence type="ECO:0000313" key="6">
    <source>
        <dbReference type="Proteomes" id="UP001201163"/>
    </source>
</evidence>
<keyword evidence="3" id="KW-0472">Membrane</keyword>
<comment type="caution">
    <text evidence="5">The sequence shown here is derived from an EMBL/GenBank/DDBJ whole genome shotgun (WGS) entry which is preliminary data.</text>
</comment>
<dbReference type="SMART" id="SM00164">
    <property type="entry name" value="TBC"/>
    <property type="match status" value="1"/>
</dbReference>
<dbReference type="GO" id="GO:0005096">
    <property type="term" value="F:GTPase activator activity"/>
    <property type="evidence" value="ECO:0007669"/>
    <property type="project" value="UniProtKB-KW"/>
</dbReference>
<feature type="compositionally biased region" description="Low complexity" evidence="2">
    <location>
        <begin position="318"/>
        <end position="340"/>
    </location>
</feature>
<feature type="domain" description="Rab-GAP TBC" evidence="4">
    <location>
        <begin position="31"/>
        <end position="221"/>
    </location>
</feature>
<dbReference type="AlphaFoldDB" id="A0AAD4L8N2"/>
<organism evidence="5 6">
    <name type="scientific">Lactarius akahatsu</name>
    <dbReference type="NCBI Taxonomy" id="416441"/>
    <lineage>
        <taxon>Eukaryota</taxon>
        <taxon>Fungi</taxon>
        <taxon>Dikarya</taxon>
        <taxon>Basidiomycota</taxon>
        <taxon>Agaricomycotina</taxon>
        <taxon>Agaricomycetes</taxon>
        <taxon>Russulales</taxon>
        <taxon>Russulaceae</taxon>
        <taxon>Lactarius</taxon>
    </lineage>
</organism>
<name>A0AAD4L8N2_9AGAM</name>
<keyword evidence="3" id="KW-0812">Transmembrane</keyword>
<dbReference type="PANTHER" id="PTHR20913">
    <property type="entry name" value="TBC1 DOMAIN FAMILY MEMBER 20/GTPASE"/>
    <property type="match status" value="1"/>
</dbReference>
<sequence length="571" mass="61426">MPHPSEKSWQFTQPRDFLDWDILRLQSLAPGGFGIARAYIWPKLLHVHMNPLQIKEIPETQNEPEPHRDERQIRLDTDRSFVLYPVDDGPDDGRVARQAELNNLIVQLFRRHPGLNYFQGFHDIATVLQLTLPPELALPSLEKLSLHRLRDSMGHTLEPLTALMLILQRLLRLADPPYAALLEDHAPLPYAALPHLLTLLAHATPTLPLIQHIFDYLLVRSPLAIVYLVAAITLSRKDLVLKLGEGSDEGMIHSVLTGLPEFTDLDQVQDGVQGNSNPELAEATPEHSNSSSQLNTVGHATPTYKEADSDAGAPIDGPPSESSSPGPPTTGVTTMTLVGGADVLSGSVPSPPPHDEDTSSIPVISGPSVPPSPPRQVIPVSDPSSASTFLDPADIPIPPSVPSTRPASPVSSCPTTACSLSSVLLLADDLLTRFPPDTPELRLTHTLGPASAMRTWAQDASVMPSDEQAEALVVSGVDIVVCEPDPQILKDQKAKKVRKRKVRRREARLLAAGAVLVLGVAVMYGVRARGGRAGGGLGLIGAETEWRALVGVLGAFGDRVLGAFGDAHVEL</sequence>
<evidence type="ECO:0000256" key="1">
    <source>
        <dbReference type="ARBA" id="ARBA00022468"/>
    </source>
</evidence>
<keyword evidence="1" id="KW-0343">GTPase activation</keyword>
<dbReference type="InterPro" id="IPR035969">
    <property type="entry name" value="Rab-GAP_TBC_sf"/>
</dbReference>
<dbReference type="InterPro" id="IPR000195">
    <property type="entry name" value="Rab-GAP-TBC_dom"/>
</dbReference>
<feature type="transmembrane region" description="Helical" evidence="3">
    <location>
        <begin position="507"/>
        <end position="526"/>
    </location>
</feature>
<evidence type="ECO:0000256" key="2">
    <source>
        <dbReference type="SAM" id="MobiDB-lite"/>
    </source>
</evidence>
<gene>
    <name evidence="5" type="ORF">EDB92DRAFT_1902531</name>
</gene>
<accession>A0AAD4L8N2</accession>
<feature type="region of interest" description="Disordered" evidence="2">
    <location>
        <begin position="268"/>
        <end position="387"/>
    </location>
</feature>
<dbReference type="GO" id="GO:0006888">
    <property type="term" value="P:endoplasmic reticulum to Golgi vesicle-mediated transport"/>
    <property type="evidence" value="ECO:0007669"/>
    <property type="project" value="TreeGrafter"/>
</dbReference>
<evidence type="ECO:0000259" key="4">
    <source>
        <dbReference type="PROSITE" id="PS50086"/>
    </source>
</evidence>
<dbReference type="PROSITE" id="PS50086">
    <property type="entry name" value="TBC_RABGAP"/>
    <property type="match status" value="1"/>
</dbReference>
<reference evidence="5" key="1">
    <citation type="submission" date="2022-01" db="EMBL/GenBank/DDBJ databases">
        <title>Comparative genomics reveals a dynamic genome evolution in the ectomycorrhizal milk-cap (Lactarius) mushrooms.</title>
        <authorList>
            <consortium name="DOE Joint Genome Institute"/>
            <person name="Lebreton A."/>
            <person name="Tang N."/>
            <person name="Kuo A."/>
            <person name="LaButti K."/>
            <person name="Drula E."/>
            <person name="Barry K."/>
            <person name="Clum A."/>
            <person name="Lipzen A."/>
            <person name="Mousain D."/>
            <person name="Ng V."/>
            <person name="Wang R."/>
            <person name="Wang X."/>
            <person name="Dai Y."/>
            <person name="Henrissat B."/>
            <person name="Grigoriev I.V."/>
            <person name="Guerin-Laguette A."/>
            <person name="Yu F."/>
            <person name="Martin F.M."/>
        </authorList>
    </citation>
    <scope>NUCLEOTIDE SEQUENCE</scope>
    <source>
        <strain evidence="5">QP</strain>
    </source>
</reference>
<dbReference type="PANTHER" id="PTHR20913:SF7">
    <property type="entry name" value="RE60063P"/>
    <property type="match status" value="1"/>
</dbReference>
<proteinExistence type="predicted"/>